<evidence type="ECO:0000313" key="2">
    <source>
        <dbReference type="Proteomes" id="UP000729402"/>
    </source>
</evidence>
<dbReference type="AlphaFoldDB" id="A0A8J5VUW3"/>
<proteinExistence type="predicted"/>
<comment type="caution">
    <text evidence="1">The sequence shown here is derived from an EMBL/GenBank/DDBJ whole genome shotgun (WGS) entry which is preliminary data.</text>
</comment>
<keyword evidence="2" id="KW-1185">Reference proteome</keyword>
<gene>
    <name evidence="1" type="ORF">GUJ93_ZPchr0014g47642</name>
</gene>
<dbReference type="PANTHER" id="PTHR33735:SF9">
    <property type="entry name" value="OS04G0450600 PROTEIN"/>
    <property type="match status" value="1"/>
</dbReference>
<sequence length="152" mass="16112">MKSSGISSSLSLRGATQIHAVGSGPPTSSGGNLPIPNMPSWAKWVVGAIIVAIPIYRKMRTLEDTVEKAAEVAIEVVDTVAEATEKVSGELADAFPGNENLKEAASKIKTIADVIEDDADKAEALIHKIDEIKKEVDAIVDPIVDKIVKEEP</sequence>
<dbReference type="OrthoDB" id="783687at2759"/>
<dbReference type="PANTHER" id="PTHR33735">
    <property type="entry name" value="EXPRESSED PROTEIN"/>
    <property type="match status" value="1"/>
</dbReference>
<reference evidence="1" key="1">
    <citation type="journal article" date="2021" name="bioRxiv">
        <title>Whole Genome Assembly and Annotation of Northern Wild Rice, Zizania palustris L., Supports a Whole Genome Duplication in the Zizania Genus.</title>
        <authorList>
            <person name="Haas M."/>
            <person name="Kono T."/>
            <person name="Macchietto M."/>
            <person name="Millas R."/>
            <person name="McGilp L."/>
            <person name="Shao M."/>
            <person name="Duquette J."/>
            <person name="Hirsch C.N."/>
            <person name="Kimball J."/>
        </authorList>
    </citation>
    <scope>NUCLEOTIDE SEQUENCE</scope>
    <source>
        <tissue evidence="1">Fresh leaf tissue</tissue>
    </source>
</reference>
<organism evidence="1 2">
    <name type="scientific">Zizania palustris</name>
    <name type="common">Northern wild rice</name>
    <dbReference type="NCBI Taxonomy" id="103762"/>
    <lineage>
        <taxon>Eukaryota</taxon>
        <taxon>Viridiplantae</taxon>
        <taxon>Streptophyta</taxon>
        <taxon>Embryophyta</taxon>
        <taxon>Tracheophyta</taxon>
        <taxon>Spermatophyta</taxon>
        <taxon>Magnoliopsida</taxon>
        <taxon>Liliopsida</taxon>
        <taxon>Poales</taxon>
        <taxon>Poaceae</taxon>
        <taxon>BOP clade</taxon>
        <taxon>Oryzoideae</taxon>
        <taxon>Oryzeae</taxon>
        <taxon>Zizaniinae</taxon>
        <taxon>Zizania</taxon>
    </lineage>
</organism>
<accession>A0A8J5VUW3</accession>
<name>A0A8J5VUW3_ZIZPA</name>
<dbReference type="EMBL" id="JAAALK010000086">
    <property type="protein sequence ID" value="KAG8082200.1"/>
    <property type="molecule type" value="Genomic_DNA"/>
</dbReference>
<evidence type="ECO:0000313" key="1">
    <source>
        <dbReference type="EMBL" id="KAG8082200.1"/>
    </source>
</evidence>
<reference evidence="1" key="2">
    <citation type="submission" date="2021-02" db="EMBL/GenBank/DDBJ databases">
        <authorList>
            <person name="Kimball J.A."/>
            <person name="Haas M.W."/>
            <person name="Macchietto M."/>
            <person name="Kono T."/>
            <person name="Duquette J."/>
            <person name="Shao M."/>
        </authorList>
    </citation>
    <scope>NUCLEOTIDE SEQUENCE</scope>
    <source>
        <tissue evidence="1">Fresh leaf tissue</tissue>
    </source>
</reference>
<dbReference type="Proteomes" id="UP000729402">
    <property type="component" value="Unassembled WGS sequence"/>
</dbReference>
<protein>
    <submittedName>
        <fullName evidence="1">Uncharacterized protein</fullName>
    </submittedName>
</protein>